<reference evidence="1 2" key="1">
    <citation type="submission" date="2019-11" db="EMBL/GenBank/DDBJ databases">
        <title>Bacillus lacus genome.</title>
        <authorList>
            <person name="Allen C.J."/>
            <person name="Newman J.D."/>
        </authorList>
    </citation>
    <scope>NUCLEOTIDE SEQUENCE [LARGE SCALE GENOMIC DNA]</scope>
    <source>
        <strain evidence="1 2">KCTC 33946</strain>
    </source>
</reference>
<keyword evidence="2" id="KW-1185">Reference proteome</keyword>
<dbReference type="Proteomes" id="UP000448867">
    <property type="component" value="Unassembled WGS sequence"/>
</dbReference>
<dbReference type="OrthoDB" id="2046097at2"/>
<proteinExistence type="predicted"/>
<evidence type="ECO:0000313" key="1">
    <source>
        <dbReference type="EMBL" id="MRX74092.1"/>
    </source>
</evidence>
<evidence type="ECO:0000313" key="2">
    <source>
        <dbReference type="Proteomes" id="UP000448867"/>
    </source>
</evidence>
<accession>A0A7X2M126</accession>
<protein>
    <submittedName>
        <fullName evidence="1">Uncharacterized protein</fullName>
    </submittedName>
</protein>
<sequence length="108" mass="11907">MAAKTFNNQTGATFQITLFGRQGDQPFNQGSTATFTLSPFQSLNVQYGDPANPFLNGLSLFTTYQGDLYSKVQFVLQRESPLDNLLNTNDTITITQVQTDFILSGSNL</sequence>
<dbReference type="RefSeq" id="WP_154309545.1">
    <property type="nucleotide sequence ID" value="NZ_WKKI01000060.1"/>
</dbReference>
<gene>
    <name evidence="1" type="ORF">GJU40_18370</name>
</gene>
<organism evidence="1 2">
    <name type="scientific">Metabacillus lacus</name>
    <dbReference type="NCBI Taxonomy" id="1983721"/>
    <lineage>
        <taxon>Bacteria</taxon>
        <taxon>Bacillati</taxon>
        <taxon>Bacillota</taxon>
        <taxon>Bacilli</taxon>
        <taxon>Bacillales</taxon>
        <taxon>Bacillaceae</taxon>
        <taxon>Metabacillus</taxon>
    </lineage>
</organism>
<dbReference type="EMBL" id="WKKI01000060">
    <property type="protein sequence ID" value="MRX74092.1"/>
    <property type="molecule type" value="Genomic_DNA"/>
</dbReference>
<dbReference type="AlphaFoldDB" id="A0A7X2M126"/>
<name>A0A7X2M126_9BACI</name>
<comment type="caution">
    <text evidence="1">The sequence shown here is derived from an EMBL/GenBank/DDBJ whole genome shotgun (WGS) entry which is preliminary data.</text>
</comment>